<dbReference type="EMBL" id="JACJFN010000002">
    <property type="protein sequence ID" value="MBB1519468.1"/>
    <property type="molecule type" value="Genomic_DNA"/>
</dbReference>
<proteinExistence type="predicted"/>
<name>A0A7W4DBE4_9GAMM</name>
<keyword evidence="2" id="KW-1185">Reference proteome</keyword>
<accession>A0A7W4DBE4</accession>
<organism evidence="1 2">
    <name type="scientific">Aquipseudomonas guryensis</name>
    <dbReference type="NCBI Taxonomy" id="2759165"/>
    <lineage>
        <taxon>Bacteria</taxon>
        <taxon>Pseudomonadati</taxon>
        <taxon>Pseudomonadota</taxon>
        <taxon>Gammaproteobacteria</taxon>
        <taxon>Pseudomonadales</taxon>
        <taxon>Pseudomonadaceae</taxon>
        <taxon>Aquipseudomonas</taxon>
    </lineage>
</organism>
<evidence type="ECO:0000313" key="2">
    <source>
        <dbReference type="Proteomes" id="UP000581189"/>
    </source>
</evidence>
<protein>
    <submittedName>
        <fullName evidence="1">Uncharacterized protein</fullName>
    </submittedName>
</protein>
<dbReference type="RefSeq" id="WP_182833487.1">
    <property type="nucleotide sequence ID" value="NZ_JACJFN010000002.1"/>
</dbReference>
<dbReference type="AlphaFoldDB" id="A0A7W4DBE4"/>
<comment type="caution">
    <text evidence="1">The sequence shown here is derived from an EMBL/GenBank/DDBJ whole genome shotgun (WGS) entry which is preliminary data.</text>
</comment>
<reference evidence="1 2" key="1">
    <citation type="submission" date="2020-08" db="EMBL/GenBank/DDBJ databases">
        <authorList>
            <person name="Kim C.M."/>
        </authorList>
    </citation>
    <scope>NUCLEOTIDE SEQUENCE [LARGE SCALE GENOMIC DNA]</scope>
    <source>
        <strain evidence="1 2">SR9</strain>
    </source>
</reference>
<gene>
    <name evidence="1" type="ORF">H3H45_09490</name>
</gene>
<evidence type="ECO:0000313" key="1">
    <source>
        <dbReference type="EMBL" id="MBB1519468.1"/>
    </source>
</evidence>
<sequence length="351" mass="40043">MKIERKCKACRKPIRTSNSKKITCNTSCRKALQRRKLSKIQKENFSATSFGKWLINQCRRSRTVQIIQGVDIQSLYNLWSRCSKYNGFNSGLSDRYCLSHIAPVTNRQGILALLHPQNLIVAPTSYNSARGNSWDGVSGKYLTADQIDDSFTIYGNETTSRIEQLIAKVLGRGFDDFLESTKLAASANKKLADKLKNLECPVPVNHHTDYETLSNLVERYVSHDCDARSFCTPSTPVHLVYWEEAVRLGAYVDESNVFCAEPNWDYLHNSYVSGCFAYKLESKEDIDHKTLLIWQEGELHCISLETHHGTESLIERIAYVPILDIDQAEGVNSKGYRWPKNDPWDEITLDF</sequence>
<dbReference type="Proteomes" id="UP000581189">
    <property type="component" value="Unassembled WGS sequence"/>
</dbReference>